<organism evidence="2 3">
    <name type="scientific">Haplochromis burtoni</name>
    <name type="common">Burton's mouthbrooder</name>
    <name type="synonym">Chromis burtoni</name>
    <dbReference type="NCBI Taxonomy" id="8153"/>
    <lineage>
        <taxon>Eukaryota</taxon>
        <taxon>Metazoa</taxon>
        <taxon>Chordata</taxon>
        <taxon>Craniata</taxon>
        <taxon>Vertebrata</taxon>
        <taxon>Euteleostomi</taxon>
        <taxon>Actinopterygii</taxon>
        <taxon>Neopterygii</taxon>
        <taxon>Teleostei</taxon>
        <taxon>Neoteleostei</taxon>
        <taxon>Acanthomorphata</taxon>
        <taxon>Ovalentaria</taxon>
        <taxon>Cichlomorphae</taxon>
        <taxon>Cichliformes</taxon>
        <taxon>Cichlidae</taxon>
        <taxon>African cichlids</taxon>
        <taxon>Pseudocrenilabrinae</taxon>
        <taxon>Haplochromini</taxon>
        <taxon>Haplochromis</taxon>
    </lineage>
</organism>
<feature type="region of interest" description="Disordered" evidence="1">
    <location>
        <begin position="1"/>
        <end position="20"/>
    </location>
</feature>
<dbReference type="Ensembl" id="ENSHBUT00000018453.1">
    <property type="protein sequence ID" value="ENSHBUP00000011305.1"/>
    <property type="gene ID" value="ENSHBUG00000012916.1"/>
</dbReference>
<evidence type="ECO:0000313" key="3">
    <source>
        <dbReference type="Proteomes" id="UP000264840"/>
    </source>
</evidence>
<sequence>MSFGQTRPKRMSGCTRPNTAHQHTDLVPAVWPCFAVTGSGNPAVIEWIMNSSVYQSHLESNVRPN</sequence>
<dbReference type="OMA" id="AVIEWIM"/>
<dbReference type="AlphaFoldDB" id="A0A3Q2VIW2"/>
<name>A0A3Q2VIW2_HAPBU</name>
<keyword evidence="3" id="KW-1185">Reference proteome</keyword>
<proteinExistence type="predicted"/>
<dbReference type="Proteomes" id="UP000264840">
    <property type="component" value="Unplaced"/>
</dbReference>
<reference evidence="2" key="1">
    <citation type="submission" date="2025-08" db="UniProtKB">
        <authorList>
            <consortium name="Ensembl"/>
        </authorList>
    </citation>
    <scope>IDENTIFICATION</scope>
</reference>
<reference evidence="2" key="2">
    <citation type="submission" date="2025-09" db="UniProtKB">
        <authorList>
            <consortium name="Ensembl"/>
        </authorList>
    </citation>
    <scope>IDENTIFICATION</scope>
</reference>
<evidence type="ECO:0000256" key="1">
    <source>
        <dbReference type="SAM" id="MobiDB-lite"/>
    </source>
</evidence>
<accession>A0A3Q2VIW2</accession>
<protein>
    <submittedName>
        <fullName evidence="2">Uncharacterized protein</fullName>
    </submittedName>
</protein>
<evidence type="ECO:0000313" key="2">
    <source>
        <dbReference type="Ensembl" id="ENSHBUP00000011305.1"/>
    </source>
</evidence>